<comment type="caution">
    <text evidence="1">The sequence shown here is derived from an EMBL/GenBank/DDBJ whole genome shotgun (WGS) entry which is preliminary data.</text>
</comment>
<dbReference type="Proteomes" id="UP000075304">
    <property type="component" value="Unassembled WGS sequence"/>
</dbReference>
<dbReference type="PATRIC" id="fig|1398.25.peg.2116"/>
<proteinExistence type="predicted"/>
<reference evidence="1 2" key="1">
    <citation type="submission" date="2016-01" db="EMBL/GenBank/DDBJ databases">
        <title>Genome Sequences of Twelve Sporeforming Bacillus Species Isolated from Foods.</title>
        <authorList>
            <person name="Berendsen E.M."/>
            <person name="Wells-Bennik M.H."/>
            <person name="Krawcyk A.O."/>
            <person name="De Jong A."/>
            <person name="Holsappel S."/>
            <person name="Eijlander R.T."/>
            <person name="Kuipers O.P."/>
        </authorList>
    </citation>
    <scope>NUCLEOTIDE SEQUENCE [LARGE SCALE GENOMIC DNA]</scope>
    <source>
        <strain evidence="1 2">B4099</strain>
    </source>
</reference>
<protein>
    <submittedName>
        <fullName evidence="1">Uncharacterized protein</fullName>
    </submittedName>
</protein>
<evidence type="ECO:0000313" key="1">
    <source>
        <dbReference type="EMBL" id="KYC71322.1"/>
    </source>
</evidence>
<accession>A0A150KGT1</accession>
<dbReference type="EMBL" id="LQYI01000032">
    <property type="protein sequence ID" value="KYC71322.1"/>
    <property type="molecule type" value="Genomic_DNA"/>
</dbReference>
<dbReference type="AlphaFoldDB" id="A0A150KGT1"/>
<sequence>MRPYAFSAPGIFSLKSDSRIRFKGFLEPDGLRFPARVQKKEGAAILVLNGLSSS</sequence>
<evidence type="ECO:0000313" key="2">
    <source>
        <dbReference type="Proteomes" id="UP000075304"/>
    </source>
</evidence>
<organism evidence="1 2">
    <name type="scientific">Heyndrickxia coagulans</name>
    <name type="common">Weizmannia coagulans</name>
    <dbReference type="NCBI Taxonomy" id="1398"/>
    <lineage>
        <taxon>Bacteria</taxon>
        <taxon>Bacillati</taxon>
        <taxon>Bacillota</taxon>
        <taxon>Bacilli</taxon>
        <taxon>Bacillales</taxon>
        <taxon>Bacillaceae</taxon>
        <taxon>Heyndrickxia</taxon>
    </lineage>
</organism>
<name>A0A150KGT1_HEYCO</name>
<gene>
    <name evidence="1" type="ORF">B4099_3698</name>
</gene>